<feature type="region of interest" description="Disordered" evidence="1">
    <location>
        <begin position="101"/>
        <end position="126"/>
    </location>
</feature>
<dbReference type="AlphaFoldDB" id="A0A5C5WZ22"/>
<gene>
    <name evidence="2" type="ORF">CA85_49780</name>
</gene>
<evidence type="ECO:0000256" key="1">
    <source>
        <dbReference type="SAM" id="MobiDB-lite"/>
    </source>
</evidence>
<comment type="caution">
    <text evidence="2">The sequence shown here is derived from an EMBL/GenBank/DDBJ whole genome shotgun (WGS) entry which is preliminary data.</text>
</comment>
<accession>A0A5C5WZ22</accession>
<dbReference type="Proteomes" id="UP000318053">
    <property type="component" value="Unassembled WGS sequence"/>
</dbReference>
<evidence type="ECO:0000313" key="3">
    <source>
        <dbReference type="Proteomes" id="UP000318053"/>
    </source>
</evidence>
<evidence type="ECO:0000313" key="2">
    <source>
        <dbReference type="EMBL" id="TWT55351.1"/>
    </source>
</evidence>
<sequence>MDRTEDAAEYEGPEWNQPSISERVDASVRWRSRIIQHVDTVANVARRWRNVTVCLNRVITPVGSKGERRLEQQVTVIIGRSVRIDDSTDGAFCVAKKVGREDSRDQCDQKRASRKERNQNANHAKPVSDHLRLEVGFIGERLGSPGIRTKSKELESR</sequence>
<keyword evidence="3" id="KW-1185">Reference proteome</keyword>
<feature type="compositionally biased region" description="Basic and acidic residues" evidence="1">
    <location>
        <begin position="101"/>
        <end position="118"/>
    </location>
</feature>
<reference evidence="2 3" key="1">
    <citation type="submission" date="2019-02" db="EMBL/GenBank/DDBJ databases">
        <title>Deep-cultivation of Planctomycetes and their phenomic and genomic characterization uncovers novel biology.</title>
        <authorList>
            <person name="Wiegand S."/>
            <person name="Jogler M."/>
            <person name="Boedeker C."/>
            <person name="Pinto D."/>
            <person name="Vollmers J."/>
            <person name="Rivas-Marin E."/>
            <person name="Kohn T."/>
            <person name="Peeters S.H."/>
            <person name="Heuer A."/>
            <person name="Rast P."/>
            <person name="Oberbeckmann S."/>
            <person name="Bunk B."/>
            <person name="Jeske O."/>
            <person name="Meyerdierks A."/>
            <person name="Storesund J.E."/>
            <person name="Kallscheuer N."/>
            <person name="Luecker S."/>
            <person name="Lage O.M."/>
            <person name="Pohl T."/>
            <person name="Merkel B.J."/>
            <person name="Hornburger P."/>
            <person name="Mueller R.-W."/>
            <person name="Bruemmer F."/>
            <person name="Labrenz M."/>
            <person name="Spormann A.M."/>
            <person name="Op Den Camp H."/>
            <person name="Overmann J."/>
            <person name="Amann R."/>
            <person name="Jetten M.S.M."/>
            <person name="Mascher T."/>
            <person name="Medema M.H."/>
            <person name="Devos D.P."/>
            <person name="Kaster A.-K."/>
            <person name="Ovreas L."/>
            <person name="Rohde M."/>
            <person name="Galperin M.Y."/>
            <person name="Jogler C."/>
        </authorList>
    </citation>
    <scope>NUCLEOTIDE SEQUENCE [LARGE SCALE GENOMIC DNA]</scope>
    <source>
        <strain evidence="2 3">CA85</strain>
    </source>
</reference>
<name>A0A5C5WZ22_9BACT</name>
<proteinExistence type="predicted"/>
<protein>
    <submittedName>
        <fullName evidence="2">Uncharacterized protein</fullName>
    </submittedName>
</protein>
<dbReference type="EMBL" id="SJPK01000027">
    <property type="protein sequence ID" value="TWT55351.1"/>
    <property type="molecule type" value="Genomic_DNA"/>
</dbReference>
<organism evidence="2 3">
    <name type="scientific">Allorhodopirellula solitaria</name>
    <dbReference type="NCBI Taxonomy" id="2527987"/>
    <lineage>
        <taxon>Bacteria</taxon>
        <taxon>Pseudomonadati</taxon>
        <taxon>Planctomycetota</taxon>
        <taxon>Planctomycetia</taxon>
        <taxon>Pirellulales</taxon>
        <taxon>Pirellulaceae</taxon>
        <taxon>Allorhodopirellula</taxon>
    </lineage>
</organism>